<comment type="caution">
    <text evidence="1">The sequence shown here is derived from an EMBL/GenBank/DDBJ whole genome shotgun (WGS) entry which is preliminary data.</text>
</comment>
<dbReference type="Proteomes" id="UP000887320">
    <property type="component" value="Unassembled WGS sequence"/>
</dbReference>
<proteinExistence type="predicted"/>
<sequence length="141" mass="15773">MNLLKNLITLSFLMITGLTQVYAQMAILCISPISKTAVVDEMSGAPREQWGKPLPTYSVQVDRSAIIKVDHKTPIKLKLANTAGKHQIKIYANDVLETSFYYSPTAIDVLGLSESGYQTWDWVKFKTTQSALKYCNTQNPN</sequence>
<gene>
    <name evidence="1" type="ORF">KW868_20850</name>
</gene>
<dbReference type="EMBL" id="JAHWXT010000011">
    <property type="protein sequence ID" value="MCF0266903.1"/>
    <property type="molecule type" value="Genomic_DNA"/>
</dbReference>
<protein>
    <submittedName>
        <fullName evidence="1">Uncharacterized protein</fullName>
    </submittedName>
</protein>
<evidence type="ECO:0000313" key="2">
    <source>
        <dbReference type="Proteomes" id="UP000887320"/>
    </source>
</evidence>
<evidence type="ECO:0000313" key="1">
    <source>
        <dbReference type="EMBL" id="MCF0266903.1"/>
    </source>
</evidence>
<dbReference type="AlphaFoldDB" id="A0A8X8GGG8"/>
<accession>A0A8X8GGG8</accession>
<name>A0A8X8GGG8_ACIGI</name>
<reference evidence="1" key="1">
    <citation type="submission" date="2021-07" db="EMBL/GenBank/DDBJ databases">
        <authorList>
            <person name="Fernandez M."/>
            <person name="Pereira P."/>
            <person name="Torres Tejerizo G.A."/>
            <person name="Gonzalez P."/>
            <person name="Agostini E."/>
        </authorList>
    </citation>
    <scope>NUCLEOTIDE SEQUENCE</scope>
    <source>
        <strain evidence="1">SFC 500-1A</strain>
    </source>
</reference>
<organism evidence="1 2">
    <name type="scientific">Acinetobacter guillouiae</name>
    <name type="common">Acinetobacter genomosp. 11</name>
    <dbReference type="NCBI Taxonomy" id="106649"/>
    <lineage>
        <taxon>Bacteria</taxon>
        <taxon>Pseudomonadati</taxon>
        <taxon>Pseudomonadota</taxon>
        <taxon>Gammaproteobacteria</taxon>
        <taxon>Moraxellales</taxon>
        <taxon>Moraxellaceae</taxon>
        <taxon>Acinetobacter</taxon>
    </lineage>
</organism>